<sequence>MKLLLFTFFSLLLSFNTLATTLRFSVGPDHQDMMDNNYLVYRANWEFLSQSLALLDVELVAKPMPWARAKSLVQAGTNHGLFLAANFEERNKWAVLSQPLAYEVFGCYKHRENPDGDKVIAAVRLGGNDKILSYLKPEKLLNVTTAQDGLMLLHHKRVDRFIMAKGYGQYILNNELIDIKEDIIFDPNRSELRSLHVAFANNKPESLAMLKVVNQAITLGMEKGIYQNIMAKYQVPKEMLVAQRPSLKR</sequence>
<evidence type="ECO:0000313" key="2">
    <source>
        <dbReference type="EMBL" id="GLX83374.1"/>
    </source>
</evidence>
<dbReference type="SUPFAM" id="SSF53850">
    <property type="entry name" value="Periplasmic binding protein-like II"/>
    <property type="match status" value="1"/>
</dbReference>
<accession>A0ABQ6H7C2</accession>
<dbReference type="EMBL" id="BSSU01000015">
    <property type="protein sequence ID" value="GLX83374.1"/>
    <property type="molecule type" value="Genomic_DNA"/>
</dbReference>
<feature type="signal peptide" evidence="1">
    <location>
        <begin position="1"/>
        <end position="19"/>
    </location>
</feature>
<dbReference type="Proteomes" id="UP001157133">
    <property type="component" value="Unassembled WGS sequence"/>
</dbReference>
<evidence type="ECO:0008006" key="4">
    <source>
        <dbReference type="Google" id="ProtNLM"/>
    </source>
</evidence>
<gene>
    <name evidence="2" type="ORF">theurythT_28270</name>
</gene>
<comment type="caution">
    <text evidence="2">The sequence shown here is derived from an EMBL/GenBank/DDBJ whole genome shotgun (WGS) entry which is preliminary data.</text>
</comment>
<feature type="chain" id="PRO_5045316534" description="Solute-binding protein family 3/N-terminal domain-containing protein" evidence="1">
    <location>
        <begin position="20"/>
        <end position="249"/>
    </location>
</feature>
<dbReference type="RefSeq" id="WP_284208809.1">
    <property type="nucleotide sequence ID" value="NZ_BSSU01000015.1"/>
</dbReference>
<name>A0ABQ6H7C2_9GAMM</name>
<keyword evidence="1" id="KW-0732">Signal</keyword>
<reference evidence="2 3" key="1">
    <citation type="submission" date="2023-03" db="EMBL/GenBank/DDBJ databases">
        <title>Draft genome sequence of Thalassotalea eurytherma JCM 18482T.</title>
        <authorList>
            <person name="Sawabe T."/>
        </authorList>
    </citation>
    <scope>NUCLEOTIDE SEQUENCE [LARGE SCALE GENOMIC DNA]</scope>
    <source>
        <strain evidence="2 3">JCM 18482</strain>
    </source>
</reference>
<protein>
    <recommendedName>
        <fullName evidence="4">Solute-binding protein family 3/N-terminal domain-containing protein</fullName>
    </recommendedName>
</protein>
<keyword evidence="3" id="KW-1185">Reference proteome</keyword>
<organism evidence="2 3">
    <name type="scientific">Thalassotalea eurytherma</name>
    <dbReference type="NCBI Taxonomy" id="1144278"/>
    <lineage>
        <taxon>Bacteria</taxon>
        <taxon>Pseudomonadati</taxon>
        <taxon>Pseudomonadota</taxon>
        <taxon>Gammaproteobacteria</taxon>
        <taxon>Alteromonadales</taxon>
        <taxon>Colwelliaceae</taxon>
        <taxon>Thalassotalea</taxon>
    </lineage>
</organism>
<evidence type="ECO:0000313" key="3">
    <source>
        <dbReference type="Proteomes" id="UP001157133"/>
    </source>
</evidence>
<dbReference type="Gene3D" id="3.40.190.10">
    <property type="entry name" value="Periplasmic binding protein-like II"/>
    <property type="match status" value="2"/>
</dbReference>
<evidence type="ECO:0000256" key="1">
    <source>
        <dbReference type="SAM" id="SignalP"/>
    </source>
</evidence>
<proteinExistence type="predicted"/>